<feature type="chain" id="PRO_5022730521" evidence="1">
    <location>
        <begin position="20"/>
        <end position="51"/>
    </location>
</feature>
<dbReference type="AlphaFoldDB" id="A0A5D2LLC4"/>
<evidence type="ECO:0000256" key="1">
    <source>
        <dbReference type="SAM" id="SignalP"/>
    </source>
</evidence>
<protein>
    <submittedName>
        <fullName evidence="2">Uncharacterized protein</fullName>
    </submittedName>
</protein>
<name>A0A5D2LLC4_GOSTO</name>
<gene>
    <name evidence="2" type="ORF">ES332_D03G066200v1</name>
</gene>
<dbReference type="EMBL" id="CM017625">
    <property type="protein sequence ID" value="TYH79464.1"/>
    <property type="molecule type" value="Genomic_DNA"/>
</dbReference>
<keyword evidence="3" id="KW-1185">Reference proteome</keyword>
<evidence type="ECO:0000313" key="2">
    <source>
        <dbReference type="EMBL" id="TYH79464.1"/>
    </source>
</evidence>
<keyword evidence="1" id="KW-0732">Signal</keyword>
<dbReference type="Proteomes" id="UP000322667">
    <property type="component" value="Chromosome D03"/>
</dbReference>
<feature type="signal peptide" evidence="1">
    <location>
        <begin position="1"/>
        <end position="19"/>
    </location>
</feature>
<organism evidence="2 3">
    <name type="scientific">Gossypium tomentosum</name>
    <name type="common">Hawaiian cotton</name>
    <name type="synonym">Gossypium sandvicense</name>
    <dbReference type="NCBI Taxonomy" id="34277"/>
    <lineage>
        <taxon>Eukaryota</taxon>
        <taxon>Viridiplantae</taxon>
        <taxon>Streptophyta</taxon>
        <taxon>Embryophyta</taxon>
        <taxon>Tracheophyta</taxon>
        <taxon>Spermatophyta</taxon>
        <taxon>Magnoliopsida</taxon>
        <taxon>eudicotyledons</taxon>
        <taxon>Gunneridae</taxon>
        <taxon>Pentapetalae</taxon>
        <taxon>rosids</taxon>
        <taxon>malvids</taxon>
        <taxon>Malvales</taxon>
        <taxon>Malvaceae</taxon>
        <taxon>Malvoideae</taxon>
        <taxon>Gossypium</taxon>
    </lineage>
</organism>
<sequence>MHLLFFLLHKSYLIFYCQSGSLLLHPHNPSSTSTAHRHTSTQVTLPFIFRQ</sequence>
<evidence type="ECO:0000313" key="3">
    <source>
        <dbReference type="Proteomes" id="UP000322667"/>
    </source>
</evidence>
<accession>A0A5D2LLC4</accession>
<proteinExistence type="predicted"/>
<reference evidence="2 3" key="1">
    <citation type="submission" date="2019-07" db="EMBL/GenBank/DDBJ databases">
        <title>WGS assembly of Gossypium tomentosum.</title>
        <authorList>
            <person name="Chen Z.J."/>
            <person name="Sreedasyam A."/>
            <person name="Ando A."/>
            <person name="Song Q."/>
            <person name="De L."/>
            <person name="Hulse-Kemp A."/>
            <person name="Ding M."/>
            <person name="Ye W."/>
            <person name="Kirkbride R."/>
            <person name="Jenkins J."/>
            <person name="Plott C."/>
            <person name="Lovell J."/>
            <person name="Lin Y.-M."/>
            <person name="Vaughn R."/>
            <person name="Liu B."/>
            <person name="Li W."/>
            <person name="Simpson S."/>
            <person name="Scheffler B."/>
            <person name="Saski C."/>
            <person name="Grover C."/>
            <person name="Hu G."/>
            <person name="Conover J."/>
            <person name="Carlson J."/>
            <person name="Shu S."/>
            <person name="Boston L."/>
            <person name="Williams M."/>
            <person name="Peterson D."/>
            <person name="Mcgee K."/>
            <person name="Jones D."/>
            <person name="Wendel J."/>
            <person name="Stelly D."/>
            <person name="Grimwood J."/>
            <person name="Schmutz J."/>
        </authorList>
    </citation>
    <scope>NUCLEOTIDE SEQUENCE [LARGE SCALE GENOMIC DNA]</scope>
    <source>
        <strain evidence="2">7179.01</strain>
    </source>
</reference>